<feature type="region of interest" description="Disordered" evidence="9">
    <location>
        <begin position="1"/>
        <end position="39"/>
    </location>
</feature>
<organism evidence="11 12">
    <name type="scientific">Xanthomonas boreopolis</name>
    <dbReference type="NCBI Taxonomy" id="86183"/>
    <lineage>
        <taxon>Bacteria</taxon>
        <taxon>Pseudomonadati</taxon>
        <taxon>Pseudomonadota</taxon>
        <taxon>Gammaproteobacteria</taxon>
        <taxon>Lysobacterales</taxon>
        <taxon>Lysobacteraceae</taxon>
        <taxon>Xanthomonas</taxon>
    </lineage>
</organism>
<dbReference type="NCBIfam" id="TIGR03824">
    <property type="entry name" value="FlgM_jcvi"/>
    <property type="match status" value="1"/>
</dbReference>
<dbReference type="EMBL" id="BNBA01000001">
    <property type="protein sequence ID" value="GHH46434.1"/>
    <property type="molecule type" value="Genomic_DNA"/>
</dbReference>
<dbReference type="Proteomes" id="UP000623958">
    <property type="component" value="Unassembled WGS sequence"/>
</dbReference>
<keyword evidence="6" id="KW-0804">Transcription</keyword>
<keyword evidence="4" id="KW-1005">Bacterial flagellum biogenesis</keyword>
<dbReference type="SUPFAM" id="SSF101498">
    <property type="entry name" value="Anti-sigma factor FlgM"/>
    <property type="match status" value="1"/>
</dbReference>
<evidence type="ECO:0000256" key="4">
    <source>
        <dbReference type="ARBA" id="ARBA00022795"/>
    </source>
</evidence>
<evidence type="ECO:0000313" key="12">
    <source>
        <dbReference type="Proteomes" id="UP000623958"/>
    </source>
</evidence>
<comment type="caution">
    <text evidence="11">The sequence shown here is derived from an EMBL/GenBank/DDBJ whole genome shotgun (WGS) entry which is preliminary data.</text>
</comment>
<dbReference type="AlphaFoldDB" id="A0A919F4K7"/>
<keyword evidence="5" id="KW-0805">Transcription regulation</keyword>
<evidence type="ECO:0000256" key="2">
    <source>
        <dbReference type="ARBA" id="ARBA00017823"/>
    </source>
</evidence>
<evidence type="ECO:0000259" key="10">
    <source>
        <dbReference type="Pfam" id="PF04316"/>
    </source>
</evidence>
<evidence type="ECO:0000256" key="7">
    <source>
        <dbReference type="ARBA" id="ARBA00024739"/>
    </source>
</evidence>
<evidence type="ECO:0000256" key="6">
    <source>
        <dbReference type="ARBA" id="ARBA00023163"/>
    </source>
</evidence>
<evidence type="ECO:0000256" key="9">
    <source>
        <dbReference type="SAM" id="MobiDB-lite"/>
    </source>
</evidence>
<evidence type="ECO:0000313" key="11">
    <source>
        <dbReference type="EMBL" id="GHH46434.1"/>
    </source>
</evidence>
<comment type="function">
    <text evidence="7">Responsible for the coupling of flagellin expression to flagellar assembly by preventing expression of the flagellin genes when a component of the middle class of proteins is defective. It negatively regulates flagellar genes by inhibiting the activity of FliA by directly binding to FliA.</text>
</comment>
<dbReference type="InterPro" id="IPR035890">
    <property type="entry name" value="Anti-sigma-28_factor_FlgM_sf"/>
</dbReference>
<feature type="compositionally biased region" description="Low complexity" evidence="9">
    <location>
        <begin position="11"/>
        <end position="26"/>
    </location>
</feature>
<keyword evidence="11" id="KW-0282">Flagellum</keyword>
<keyword evidence="12" id="KW-1185">Reference proteome</keyword>
<reference evidence="11" key="2">
    <citation type="submission" date="2020-09" db="EMBL/GenBank/DDBJ databases">
        <authorList>
            <person name="Sun Q."/>
            <person name="Ohkuma M."/>
        </authorList>
    </citation>
    <scope>NUCLEOTIDE SEQUENCE</scope>
    <source>
        <strain evidence="11">JCM 13306</strain>
    </source>
</reference>
<feature type="domain" description="Anti-sigma-28 factor FlgM C-terminal" evidence="10">
    <location>
        <begin position="41"/>
        <end position="95"/>
    </location>
</feature>
<keyword evidence="11" id="KW-0966">Cell projection</keyword>
<keyword evidence="3" id="KW-0678">Repressor</keyword>
<dbReference type="InterPro" id="IPR007412">
    <property type="entry name" value="FlgM"/>
</dbReference>
<evidence type="ECO:0000256" key="1">
    <source>
        <dbReference type="ARBA" id="ARBA00005322"/>
    </source>
</evidence>
<comment type="similarity">
    <text evidence="1">Belongs to the FlgM family.</text>
</comment>
<sequence length="102" mass="10423">MSQKIDGSLPVSATARSSSVSKVSSAGEDRSSPIAAASAGDSLRLTGEASHLQAVQRNLSQAPAIDANRVQAVKDALQSGSYKVNADTIASRLLDLDKQLGG</sequence>
<reference evidence="11" key="1">
    <citation type="journal article" date="2014" name="Int. J. Syst. Evol. Microbiol.">
        <title>Complete genome sequence of Corynebacterium casei LMG S-19264T (=DSM 44701T), isolated from a smear-ripened cheese.</title>
        <authorList>
            <consortium name="US DOE Joint Genome Institute (JGI-PGF)"/>
            <person name="Walter F."/>
            <person name="Albersmeier A."/>
            <person name="Kalinowski J."/>
            <person name="Ruckert C."/>
        </authorList>
    </citation>
    <scope>NUCLEOTIDE SEQUENCE</scope>
    <source>
        <strain evidence="11">JCM 13306</strain>
    </source>
</reference>
<evidence type="ECO:0000256" key="5">
    <source>
        <dbReference type="ARBA" id="ARBA00023015"/>
    </source>
</evidence>
<dbReference type="GO" id="GO:0044781">
    <property type="term" value="P:bacterial-type flagellum organization"/>
    <property type="evidence" value="ECO:0007669"/>
    <property type="project" value="UniProtKB-KW"/>
</dbReference>
<name>A0A919F4K7_9XANT</name>
<accession>A0A919F4K7</accession>
<evidence type="ECO:0000256" key="8">
    <source>
        <dbReference type="ARBA" id="ARBA00030117"/>
    </source>
</evidence>
<proteinExistence type="inferred from homology"/>
<dbReference type="InterPro" id="IPR031316">
    <property type="entry name" value="FlgM_C"/>
</dbReference>
<dbReference type="Pfam" id="PF04316">
    <property type="entry name" value="FlgM"/>
    <property type="match status" value="1"/>
</dbReference>
<keyword evidence="11" id="KW-0969">Cilium</keyword>
<protein>
    <recommendedName>
        <fullName evidence="2">Negative regulator of flagellin synthesis</fullName>
    </recommendedName>
    <alternativeName>
        <fullName evidence="8">Anti-sigma-28 factor</fullName>
    </alternativeName>
</protein>
<dbReference type="RefSeq" id="WP_140721384.1">
    <property type="nucleotide sequence ID" value="NZ_BNBA01000001.1"/>
</dbReference>
<dbReference type="GO" id="GO:0045892">
    <property type="term" value="P:negative regulation of DNA-templated transcription"/>
    <property type="evidence" value="ECO:0007669"/>
    <property type="project" value="InterPro"/>
</dbReference>
<evidence type="ECO:0000256" key="3">
    <source>
        <dbReference type="ARBA" id="ARBA00022491"/>
    </source>
</evidence>
<gene>
    <name evidence="11" type="primary">flgM</name>
    <name evidence="11" type="ORF">GCM10009090_01520</name>
</gene>